<dbReference type="KEGG" id="pchi:PC41400_00750"/>
<dbReference type="Gene3D" id="3.20.80.10">
    <property type="entry name" value="Regulatory factor, effector binding domain"/>
    <property type="match status" value="1"/>
</dbReference>
<dbReference type="InterPro" id="IPR011256">
    <property type="entry name" value="Reg_factor_effector_dom_sf"/>
</dbReference>
<feature type="domain" description="AraC effector-binding" evidence="1">
    <location>
        <begin position="3"/>
        <end position="163"/>
    </location>
</feature>
<dbReference type="RefSeq" id="WP_042231389.1">
    <property type="nucleotide sequence ID" value="NZ_CP026520.1"/>
</dbReference>
<evidence type="ECO:0000259" key="1">
    <source>
        <dbReference type="SMART" id="SM00871"/>
    </source>
</evidence>
<proteinExistence type="predicted"/>
<dbReference type="OrthoDB" id="9801008at2"/>
<dbReference type="InterPro" id="IPR029441">
    <property type="entry name" value="Cass2"/>
</dbReference>
<evidence type="ECO:0000313" key="5">
    <source>
        <dbReference type="Proteomes" id="UP001527202"/>
    </source>
</evidence>
<evidence type="ECO:0000313" key="3">
    <source>
        <dbReference type="EMBL" id="QAV16307.1"/>
    </source>
</evidence>
<dbReference type="SUPFAM" id="SSF55136">
    <property type="entry name" value="Probable bacterial effector-binding domain"/>
    <property type="match status" value="1"/>
</dbReference>
<evidence type="ECO:0000313" key="4">
    <source>
        <dbReference type="Proteomes" id="UP000288943"/>
    </source>
</evidence>
<dbReference type="EMBL" id="JAMDMJ010000034">
    <property type="protein sequence ID" value="MCY9598768.1"/>
    <property type="molecule type" value="Genomic_DNA"/>
</dbReference>
<protein>
    <submittedName>
        <fullName evidence="3">AraC family transcriptional regulator</fullName>
    </submittedName>
    <submittedName>
        <fullName evidence="2">GyrI-like domain-containing protein</fullName>
    </submittedName>
</protein>
<dbReference type="Proteomes" id="UP000288943">
    <property type="component" value="Chromosome"/>
</dbReference>
<dbReference type="Pfam" id="PF14526">
    <property type="entry name" value="Cass2"/>
    <property type="match status" value="1"/>
</dbReference>
<dbReference type="EMBL" id="CP026520">
    <property type="protein sequence ID" value="QAV16307.1"/>
    <property type="molecule type" value="Genomic_DNA"/>
</dbReference>
<dbReference type="SMART" id="SM00871">
    <property type="entry name" value="AraC_E_bind"/>
    <property type="match status" value="1"/>
</dbReference>
<gene>
    <name evidence="2" type="ORF">M5X16_23715</name>
    <name evidence="3" type="ORF">PC41400_00750</name>
</gene>
<name>A0A410WPR7_9BACL</name>
<dbReference type="InterPro" id="IPR053182">
    <property type="entry name" value="YobU-like_regulator"/>
</dbReference>
<accession>A0A410WPR7</accession>
<dbReference type="GeneID" id="95373343"/>
<dbReference type="Proteomes" id="UP001527202">
    <property type="component" value="Unassembled WGS sequence"/>
</dbReference>
<dbReference type="PANTHER" id="PTHR36444:SF2">
    <property type="entry name" value="TRANSCRIPTIONAL REGULATOR PROTEIN YOBU-RELATED"/>
    <property type="match status" value="1"/>
</dbReference>
<sequence>MNMKSVFANKPSFRLAGVSVRTTNAAEAGPEGKLSQLWQQFFGSDIASRPGIENPHLIYGLYTDYESDASGEYTALLGHEISEETTDGASSGLQFADVPAARYMIFETRKGPVKDVVPQLWHEIWAYFQNAAEQRTYTGDFEVYDGRGFDPENCVVQVYIAIR</sequence>
<organism evidence="3 4">
    <name type="scientific">Paenibacillus chitinolyticus</name>
    <dbReference type="NCBI Taxonomy" id="79263"/>
    <lineage>
        <taxon>Bacteria</taxon>
        <taxon>Bacillati</taxon>
        <taxon>Bacillota</taxon>
        <taxon>Bacilli</taxon>
        <taxon>Bacillales</taxon>
        <taxon>Paenibacillaceae</taxon>
        <taxon>Paenibacillus</taxon>
    </lineage>
</organism>
<dbReference type="PANTHER" id="PTHR36444">
    <property type="entry name" value="TRANSCRIPTIONAL REGULATOR PROTEIN YOBU-RELATED"/>
    <property type="match status" value="1"/>
</dbReference>
<keyword evidence="5" id="KW-1185">Reference proteome</keyword>
<reference evidence="3 4" key="1">
    <citation type="submission" date="2018-01" db="EMBL/GenBank/DDBJ databases">
        <title>The whole genome sequencing and assembly of Paenibacillus chitinolyticus KCCM 41400 strain.</title>
        <authorList>
            <person name="Kim J.-Y."/>
            <person name="Park M.-K."/>
            <person name="Lee Y.-J."/>
            <person name="Yi H."/>
            <person name="Bahn Y.-S."/>
            <person name="Kim J.F."/>
            <person name="Lee D.-W."/>
        </authorList>
    </citation>
    <scope>NUCLEOTIDE SEQUENCE [LARGE SCALE GENOMIC DNA]</scope>
    <source>
        <strain evidence="3 4">KCCM 41400</strain>
    </source>
</reference>
<reference evidence="2 5" key="2">
    <citation type="submission" date="2022-05" db="EMBL/GenBank/DDBJ databases">
        <title>Genome Sequencing of Bee-Associated Microbes.</title>
        <authorList>
            <person name="Dunlap C."/>
        </authorList>
    </citation>
    <scope>NUCLEOTIDE SEQUENCE [LARGE SCALE GENOMIC DNA]</scope>
    <source>
        <strain evidence="2 5">NRRL B-23120</strain>
    </source>
</reference>
<dbReference type="InterPro" id="IPR010499">
    <property type="entry name" value="AraC_E-bd"/>
</dbReference>
<evidence type="ECO:0000313" key="2">
    <source>
        <dbReference type="EMBL" id="MCY9598768.1"/>
    </source>
</evidence>
<dbReference type="AlphaFoldDB" id="A0A410WPR7"/>